<proteinExistence type="predicted"/>
<keyword evidence="8" id="KW-1185">Reference proteome</keyword>
<comment type="caution">
    <text evidence="7">The sequence shown here is derived from an EMBL/GenBank/DDBJ whole genome shotgun (WGS) entry which is preliminary data.</text>
</comment>
<dbReference type="Proteomes" id="UP001187531">
    <property type="component" value="Unassembled WGS sequence"/>
</dbReference>
<name>A0AA88HRE2_ARTSF</name>
<accession>A0AA88HRE2</accession>
<sequence length="101" mass="11207">MILVTLKIDGFSEYVIRTQPSASCLSSVETAAIALSVLENDDSIKAKLLAPLRTLCDFQLNHGAVVHDNKVTLISEGKFRRKVGRRTEKFLRKLGVEKPPL</sequence>
<dbReference type="GO" id="GO:0008033">
    <property type="term" value="P:tRNA processing"/>
    <property type="evidence" value="ECO:0007669"/>
    <property type="project" value="UniProtKB-KW"/>
</dbReference>
<evidence type="ECO:0000256" key="2">
    <source>
        <dbReference type="ARBA" id="ARBA00022679"/>
    </source>
</evidence>
<evidence type="ECO:0000256" key="4">
    <source>
        <dbReference type="ARBA" id="ARBA00022694"/>
    </source>
</evidence>
<dbReference type="EMBL" id="JAVRJZ010000017">
    <property type="protein sequence ID" value="KAK2710192.1"/>
    <property type="molecule type" value="Genomic_DNA"/>
</dbReference>
<dbReference type="Pfam" id="PF03942">
    <property type="entry name" value="DTW"/>
    <property type="match status" value="1"/>
</dbReference>
<organism evidence="7 8">
    <name type="scientific">Artemia franciscana</name>
    <name type="common">Brine shrimp</name>
    <name type="synonym">Artemia sanfranciscana</name>
    <dbReference type="NCBI Taxonomy" id="6661"/>
    <lineage>
        <taxon>Eukaryota</taxon>
        <taxon>Metazoa</taxon>
        <taxon>Ecdysozoa</taxon>
        <taxon>Arthropoda</taxon>
        <taxon>Crustacea</taxon>
        <taxon>Branchiopoda</taxon>
        <taxon>Anostraca</taxon>
        <taxon>Artemiidae</taxon>
        <taxon>Artemia</taxon>
    </lineage>
</organism>
<evidence type="ECO:0000256" key="5">
    <source>
        <dbReference type="ARBA" id="ARBA00048718"/>
    </source>
</evidence>
<keyword evidence="2" id="KW-0808">Transferase</keyword>
<keyword evidence="3" id="KW-0949">S-adenosyl-L-methionine</keyword>
<gene>
    <name evidence="7" type="ORF">QYM36_013759</name>
</gene>
<evidence type="ECO:0000313" key="7">
    <source>
        <dbReference type="EMBL" id="KAK2710192.1"/>
    </source>
</evidence>
<evidence type="ECO:0000256" key="1">
    <source>
        <dbReference type="ARBA" id="ARBA00012386"/>
    </source>
</evidence>
<comment type="catalytic activity">
    <reaction evidence="5">
        <text>a uridine in tRNA + S-adenosyl-L-methionine = a 3-[(3S)-3-amino-3-carboxypropyl]uridine in tRNA + S-methyl-5'-thioadenosine + H(+)</text>
        <dbReference type="Rhea" id="RHEA:62432"/>
        <dbReference type="Rhea" id="RHEA-COMP:13339"/>
        <dbReference type="Rhea" id="RHEA-COMP:16092"/>
        <dbReference type="ChEBI" id="CHEBI:15378"/>
        <dbReference type="ChEBI" id="CHEBI:17509"/>
        <dbReference type="ChEBI" id="CHEBI:59789"/>
        <dbReference type="ChEBI" id="CHEBI:65315"/>
        <dbReference type="ChEBI" id="CHEBI:82930"/>
        <dbReference type="EC" id="2.5.1.25"/>
    </reaction>
</comment>
<keyword evidence="4" id="KW-0819">tRNA processing</keyword>
<evidence type="ECO:0000256" key="3">
    <source>
        <dbReference type="ARBA" id="ARBA00022691"/>
    </source>
</evidence>
<protein>
    <recommendedName>
        <fullName evidence="1">tRNA-uridine aminocarboxypropyltransferase</fullName>
        <ecNumber evidence="1">2.5.1.25</ecNumber>
    </recommendedName>
</protein>
<evidence type="ECO:0000259" key="6">
    <source>
        <dbReference type="Pfam" id="PF03942"/>
    </source>
</evidence>
<evidence type="ECO:0000313" key="8">
    <source>
        <dbReference type="Proteomes" id="UP001187531"/>
    </source>
</evidence>
<dbReference type="InterPro" id="IPR005636">
    <property type="entry name" value="DTW"/>
</dbReference>
<dbReference type="EC" id="2.5.1.25" evidence="1"/>
<reference evidence="7" key="1">
    <citation type="submission" date="2023-07" db="EMBL/GenBank/DDBJ databases">
        <title>Chromosome-level genome assembly of Artemia franciscana.</title>
        <authorList>
            <person name="Jo E."/>
        </authorList>
    </citation>
    <scope>NUCLEOTIDE SEQUENCE</scope>
    <source>
        <tissue evidence="7">Whole body</tissue>
    </source>
</reference>
<feature type="domain" description="DTW" evidence="6">
    <location>
        <begin position="4"/>
        <end position="60"/>
    </location>
</feature>
<dbReference type="AlphaFoldDB" id="A0AA88HRE2"/>
<dbReference type="GO" id="GO:0016432">
    <property type="term" value="F:tRNA-uridine aminocarboxypropyltransferase activity"/>
    <property type="evidence" value="ECO:0007669"/>
    <property type="project" value="UniProtKB-EC"/>
</dbReference>